<organism evidence="1 2">
    <name type="scientific">Hyunsoonleella aestuarii</name>
    <dbReference type="NCBI Taxonomy" id="912802"/>
    <lineage>
        <taxon>Bacteria</taxon>
        <taxon>Pseudomonadati</taxon>
        <taxon>Bacteroidota</taxon>
        <taxon>Flavobacteriia</taxon>
        <taxon>Flavobacteriales</taxon>
        <taxon>Flavobacteriaceae</taxon>
    </lineage>
</organism>
<accession>A0ABP8EED9</accession>
<dbReference type="Pfam" id="PF13376">
    <property type="entry name" value="OmdA"/>
    <property type="match status" value="1"/>
</dbReference>
<keyword evidence="2" id="KW-1185">Reference proteome</keyword>
<proteinExistence type="predicted"/>
<comment type="caution">
    <text evidence="1">The sequence shown here is derived from an EMBL/GenBank/DDBJ whole genome shotgun (WGS) entry which is preliminary data.</text>
</comment>
<sequence length="191" mass="22561">MKDLPEIHFERDTDWYNWLINNHNKEKGVYLIFYKLELNIPTMRWEEAVKVAICFGWIDSTVKSLGNGKRRQYFCPRNPKSTWSALNKKYVKELTKEGLIHESGYKIIALAKAIGTWTAMDNVENGIIPADLQNAFDNNHVAFQNYQNFSKGYRKSYLSWLYSAKRDETRLNRITEIIRLCKANIKSRDNW</sequence>
<gene>
    <name evidence="1" type="ORF">GCM10022257_27130</name>
</gene>
<dbReference type="RefSeq" id="WP_139002985.1">
    <property type="nucleotide sequence ID" value="NZ_BAABAV010000003.1"/>
</dbReference>
<protein>
    <submittedName>
        <fullName evidence="1">YdeI/OmpD-associated family protein</fullName>
    </submittedName>
</protein>
<dbReference type="Proteomes" id="UP001500027">
    <property type="component" value="Unassembled WGS sequence"/>
</dbReference>
<name>A0ABP8EED9_9FLAO</name>
<evidence type="ECO:0000313" key="2">
    <source>
        <dbReference type="Proteomes" id="UP001500027"/>
    </source>
</evidence>
<reference evidence="2" key="1">
    <citation type="journal article" date="2019" name="Int. J. Syst. Evol. Microbiol.">
        <title>The Global Catalogue of Microorganisms (GCM) 10K type strain sequencing project: providing services to taxonomists for standard genome sequencing and annotation.</title>
        <authorList>
            <consortium name="The Broad Institute Genomics Platform"/>
            <consortium name="The Broad Institute Genome Sequencing Center for Infectious Disease"/>
            <person name="Wu L."/>
            <person name="Ma J."/>
        </authorList>
    </citation>
    <scope>NUCLEOTIDE SEQUENCE [LARGE SCALE GENOMIC DNA]</scope>
    <source>
        <strain evidence="2">JCM 17452</strain>
    </source>
</reference>
<dbReference type="EMBL" id="BAABAV010000003">
    <property type="protein sequence ID" value="GAA4270612.1"/>
    <property type="molecule type" value="Genomic_DNA"/>
</dbReference>
<evidence type="ECO:0000313" key="1">
    <source>
        <dbReference type="EMBL" id="GAA4270612.1"/>
    </source>
</evidence>